<evidence type="ECO:0000256" key="2">
    <source>
        <dbReference type="ARBA" id="ARBA00009953"/>
    </source>
</evidence>
<reference evidence="9 10" key="1">
    <citation type="journal article" date="2011" name="PLoS Pathog.">
        <title>Endophytic Life Strategies Decoded by Genome and Transcriptome Analyses of the Mutualistic Root Symbiont Piriformospora indica.</title>
        <authorList>
            <person name="Zuccaro A."/>
            <person name="Lahrmann U."/>
            <person name="Guldener U."/>
            <person name="Langen G."/>
            <person name="Pfiffi S."/>
            <person name="Biedenkopf D."/>
            <person name="Wong P."/>
            <person name="Samans B."/>
            <person name="Grimm C."/>
            <person name="Basiewicz M."/>
            <person name="Murat C."/>
            <person name="Martin F."/>
            <person name="Kogel K.H."/>
        </authorList>
    </citation>
    <scope>NUCLEOTIDE SEQUENCE [LARGE SCALE GENOMIC DNA]</scope>
    <source>
        <strain evidence="9 10">DSM 11827</strain>
    </source>
</reference>
<dbReference type="OMA" id="KYFLQCV"/>
<dbReference type="HOGENOM" id="CLU_006940_0_0_1"/>
<dbReference type="AlphaFoldDB" id="G4TQM5"/>
<comment type="subcellular location">
    <subcellularLocation>
        <location evidence="1">Nucleus</location>
    </subcellularLocation>
</comment>
<evidence type="ECO:0000313" key="9">
    <source>
        <dbReference type="EMBL" id="CCA73618.1"/>
    </source>
</evidence>
<feature type="compositionally biased region" description="Basic and acidic residues" evidence="5">
    <location>
        <begin position="224"/>
        <end position="249"/>
    </location>
</feature>
<evidence type="ECO:0000259" key="8">
    <source>
        <dbReference type="Pfam" id="PF25766"/>
    </source>
</evidence>
<dbReference type="Pfam" id="PF08620">
    <property type="entry name" value="RPAP1_C"/>
    <property type="match status" value="1"/>
</dbReference>
<evidence type="ECO:0000256" key="4">
    <source>
        <dbReference type="ARBA" id="ARBA00023242"/>
    </source>
</evidence>
<keyword evidence="10" id="KW-1185">Reference proteome</keyword>
<dbReference type="OrthoDB" id="348201at2759"/>
<dbReference type="PANTHER" id="PTHR21483">
    <property type="entry name" value="RNA POLYMERASE II-ASSOCIATED PROTEIN 1"/>
    <property type="match status" value="1"/>
</dbReference>
<keyword evidence="3" id="KW-0804">Transcription</keyword>
<feature type="compositionally biased region" description="Low complexity" evidence="5">
    <location>
        <begin position="46"/>
        <end position="60"/>
    </location>
</feature>
<feature type="domain" description="RPAP1 N-terminal" evidence="7">
    <location>
        <begin position="96"/>
        <end position="134"/>
    </location>
</feature>
<dbReference type="InterPro" id="IPR057989">
    <property type="entry name" value="TPR_RPAP1/MINIYO-like"/>
</dbReference>
<evidence type="ECO:0008006" key="11">
    <source>
        <dbReference type="Google" id="ProtNLM"/>
    </source>
</evidence>
<dbReference type="InterPro" id="IPR039913">
    <property type="entry name" value="RPAP1/Rba50"/>
</dbReference>
<evidence type="ECO:0000259" key="7">
    <source>
        <dbReference type="Pfam" id="PF08621"/>
    </source>
</evidence>
<evidence type="ECO:0000256" key="5">
    <source>
        <dbReference type="SAM" id="MobiDB-lite"/>
    </source>
</evidence>
<dbReference type="Proteomes" id="UP000007148">
    <property type="component" value="Unassembled WGS sequence"/>
</dbReference>
<accession>G4TQM5</accession>
<organism evidence="9 10">
    <name type="scientific">Serendipita indica (strain DSM 11827)</name>
    <name type="common">Root endophyte fungus</name>
    <name type="synonym">Piriformospora indica</name>
    <dbReference type="NCBI Taxonomy" id="1109443"/>
    <lineage>
        <taxon>Eukaryota</taxon>
        <taxon>Fungi</taxon>
        <taxon>Dikarya</taxon>
        <taxon>Basidiomycota</taxon>
        <taxon>Agaricomycotina</taxon>
        <taxon>Agaricomycetes</taxon>
        <taxon>Sebacinales</taxon>
        <taxon>Serendipitaceae</taxon>
        <taxon>Serendipita</taxon>
    </lineage>
</organism>
<feature type="compositionally biased region" description="Polar residues" evidence="5">
    <location>
        <begin position="158"/>
        <end position="169"/>
    </location>
</feature>
<evidence type="ECO:0000256" key="3">
    <source>
        <dbReference type="ARBA" id="ARBA00023163"/>
    </source>
</evidence>
<dbReference type="InParanoid" id="G4TQM5"/>
<protein>
    <recommendedName>
        <fullName evidence="11">RNA polymerase II-associated protein 1 C-terminal domain-containing protein</fullName>
    </recommendedName>
</protein>
<feature type="compositionally biased region" description="Basic and acidic residues" evidence="5">
    <location>
        <begin position="80"/>
        <end position="113"/>
    </location>
</feature>
<dbReference type="Pfam" id="PF08621">
    <property type="entry name" value="RPAP1_N"/>
    <property type="match status" value="1"/>
</dbReference>
<gene>
    <name evidence="9" type="ORF">PIIN_07571</name>
</gene>
<proteinExistence type="inferred from homology"/>
<feature type="compositionally biased region" description="Basic and acidic residues" evidence="5">
    <location>
        <begin position="140"/>
        <end position="152"/>
    </location>
</feature>
<dbReference type="GO" id="GO:0006366">
    <property type="term" value="P:transcription by RNA polymerase II"/>
    <property type="evidence" value="ECO:0007669"/>
    <property type="project" value="InterPro"/>
</dbReference>
<dbReference type="eggNOG" id="KOG1894">
    <property type="taxonomic scope" value="Eukaryota"/>
</dbReference>
<evidence type="ECO:0000313" key="10">
    <source>
        <dbReference type="Proteomes" id="UP000007148"/>
    </source>
</evidence>
<comment type="caution">
    <text evidence="9">The sequence shown here is derived from an EMBL/GenBank/DDBJ whole genome shotgun (WGS) entry which is preliminary data.</text>
</comment>
<evidence type="ECO:0000259" key="6">
    <source>
        <dbReference type="Pfam" id="PF08620"/>
    </source>
</evidence>
<feature type="domain" description="RPAP1/MINIYO-like TPR repeats" evidence="8">
    <location>
        <begin position="1029"/>
        <end position="1124"/>
    </location>
</feature>
<keyword evidence="4" id="KW-0539">Nucleus</keyword>
<dbReference type="EMBL" id="CAFZ01000239">
    <property type="protein sequence ID" value="CCA73618.1"/>
    <property type="molecule type" value="Genomic_DNA"/>
</dbReference>
<dbReference type="InterPro" id="IPR013930">
    <property type="entry name" value="RPAP1_N"/>
</dbReference>
<feature type="region of interest" description="Disordered" evidence="5">
    <location>
        <begin position="1"/>
        <end position="113"/>
    </location>
</feature>
<comment type="similarity">
    <text evidence="2">Belongs to the RPAP1 family.</text>
</comment>
<feature type="compositionally biased region" description="Polar residues" evidence="5">
    <location>
        <begin position="14"/>
        <end position="28"/>
    </location>
</feature>
<dbReference type="Pfam" id="PF25766">
    <property type="entry name" value="TPR_RPAP1"/>
    <property type="match status" value="1"/>
</dbReference>
<dbReference type="STRING" id="1109443.G4TQM5"/>
<dbReference type="PANTHER" id="PTHR21483:SF18">
    <property type="entry name" value="RNA POLYMERASE II-ASSOCIATED PROTEIN 1"/>
    <property type="match status" value="1"/>
</dbReference>
<sequence>MPAVLGEIIERKPTTLSESNANPTSYNNRFADVPSGFPKATHRSESAFARARAAQGHARSNAPPIVSSTRMKPLQNIDMSHTKSESSKMDDAALREEISRENENKIEGMSEEQRIKEREEIISQFGPGIVDLVAKMRERRGLESNAEHERPKSAMAHSRSSTAESTPSTKAARRLRFANEPAQVYVYESEPSSPKKRALALPPPPGPGESSEGIVSLGTWKGKMKPEAAEEQPPRPDEGDPEIIREKYFPTEPPPSENPSLAWMLPSKEEASQSEKGSAEVRYDLQGRVIPKHLTHTLPSHLGLHHHGDSPEHAGYTLDEILMLSRSTLPAQRATMLLVLGKIVRRFRDGQASKEEIEKVADITQKCLIVAIEAFGDHASTHVRIAGLDVLWHALAYAPGGEVGGMILGTTQLDTLPLSYFFEGALYNLTRTTVSLTSLGRILEVLLALININTKLVDDIIGMEGILNGAVRSCDSLRLEETVHGDAAMSIEMTLLRLMRRIAQTSRRSAQALIPDVSDAFLKTLLSVPEAPDESRDGPYIGVCTQALNFYADLGRYGLGSAIASNGHEVFQRLHGIVTGNIALESEVGTHLVTSWLHLHEVWIACAFNPHNTTPEHDLLWSQLTAWGWGDGLLALRTRMVQTHSASRTIWAAWWRCWTMWIRTAKVNEADRGEGDVRRWRSQPSTPWARNGAEWSLVDAAITELQSADTASKSYIESALVLHGAILLWMECQDEAFPWPTGSLMQAMQAITTSPLWTSTTAAPYDSRLLNNLCTSIIRYQEQHSQNNDSTKLVDARYSTLQHLQPGDEMLGSELISGILKRTFVPDRMEGTDEFWAAAGGPEKVLLPLYQYALWPKEEFFIAPLVPHPTALKMTTTLLSSAGAAKTPSGGRTGIELPQSEPGDWMDAPLDVLLRSGSTHSRLFRTLPQDWTASETEVVQRLLMLLVHRRVPLSRSRIIFICMKVFMLEHGQSSDSGGEVYRDSLIVRMLSDLLRPLRLSNSQQSALVGSADSSLETVAAAFLGPDQPFFQFYSDFLGLYDSNSFGHELFGTLLLPPTSGRYARDYRKLLWIDYGHTLRSIRVEVNDALCASTELKDWLWPVEGIQDGEMLGGFLKAILKGNLSGFLRFVAVHQIAACLWPDMVETENGNKRNENVLRALIASGDEQTLGEILFYHQLDAQCATPWIPPACYKAPVDMVSKRLDWIKAVAGEVALKRFPRKV</sequence>
<dbReference type="InterPro" id="IPR013929">
    <property type="entry name" value="RPAP1_C"/>
</dbReference>
<name>G4TQM5_SERID</name>
<feature type="region of interest" description="Disordered" evidence="5">
    <location>
        <begin position="140"/>
        <end position="262"/>
    </location>
</feature>
<feature type="domain" description="RPAP1 C-terminal" evidence="6">
    <location>
        <begin position="280"/>
        <end position="347"/>
    </location>
</feature>
<evidence type="ECO:0000256" key="1">
    <source>
        <dbReference type="ARBA" id="ARBA00004123"/>
    </source>
</evidence>